<name>D1VU59_9FIRM</name>
<keyword evidence="2" id="KW-1185">Reference proteome</keyword>
<evidence type="ECO:0000313" key="1">
    <source>
        <dbReference type="EMBL" id="EFA89884.1"/>
    </source>
</evidence>
<dbReference type="RefSeq" id="WP_004825219.1">
    <property type="nucleotide sequence ID" value="NZ_ADDO01000055.1"/>
</dbReference>
<reference evidence="1 2" key="1">
    <citation type="submission" date="2009-12" db="EMBL/GenBank/DDBJ databases">
        <title>Genome Sequence of Peptoniphilus lacrimalis 315-B.</title>
        <authorList>
            <person name="Durkin A.S."/>
            <person name="Madupu R."/>
            <person name="Torralba M."/>
            <person name="Methe B."/>
            <person name="Sutton G."/>
            <person name="Strausberg R.L."/>
            <person name="Nelson K.E."/>
        </authorList>
    </citation>
    <scope>NUCLEOTIDE SEQUENCE [LARGE SCALE GENOMIC DNA]</scope>
    <source>
        <strain evidence="1 2">315-B</strain>
    </source>
</reference>
<dbReference type="Proteomes" id="UP000005711">
    <property type="component" value="Unassembled WGS sequence"/>
</dbReference>
<dbReference type="EMBL" id="ADDO01000055">
    <property type="protein sequence ID" value="EFA89884.1"/>
    <property type="molecule type" value="Genomic_DNA"/>
</dbReference>
<evidence type="ECO:0008006" key="3">
    <source>
        <dbReference type="Google" id="ProtNLM"/>
    </source>
</evidence>
<comment type="caution">
    <text evidence="1">The sequence shown here is derived from an EMBL/GenBank/DDBJ whole genome shotgun (WGS) entry which is preliminary data.</text>
</comment>
<organism evidence="1 2">
    <name type="scientific">Peptoniphilus lacrimalis 315-B</name>
    <dbReference type="NCBI Taxonomy" id="596330"/>
    <lineage>
        <taxon>Bacteria</taxon>
        <taxon>Bacillati</taxon>
        <taxon>Bacillota</taxon>
        <taxon>Tissierellia</taxon>
        <taxon>Tissierellales</taxon>
        <taxon>Peptoniphilaceae</taxon>
        <taxon>Peptoniphilus</taxon>
    </lineage>
</organism>
<dbReference type="Pfam" id="PF11010">
    <property type="entry name" value="DUF2848"/>
    <property type="match status" value="1"/>
</dbReference>
<dbReference type="AlphaFoldDB" id="D1VU59"/>
<proteinExistence type="predicted"/>
<protein>
    <recommendedName>
        <fullName evidence="3">DUF2848 domain-containing protein</fullName>
    </recommendedName>
</protein>
<dbReference type="InterPro" id="IPR021269">
    <property type="entry name" value="DUF2848"/>
</dbReference>
<gene>
    <name evidence="1" type="ORF">HMPREF0628_1102</name>
</gene>
<sequence length="226" mass="26179">MDFNIQEDDKTLVIKSTNKLKVIAMGFTARNQEQMKKNLEALKKEGIEYPSSFPQVYPCIKNVLDSGDKIDVLSENTCGEVEYLILKIKNELFIGVGSDHADKKIEKKSILYSKNICPKPFKNLFWKYSQVRDHWDELIIRSWQKDGNEFIKYQDSSVSNILKPSHVLKSISSHMDDNEDYIVFCGSVANITGRYIYGEEFIYEIEDPILKRNIKGSYKINNICKL</sequence>
<accession>D1VU59</accession>
<evidence type="ECO:0000313" key="2">
    <source>
        <dbReference type="Proteomes" id="UP000005711"/>
    </source>
</evidence>
<dbReference type="eggNOG" id="COG0179">
    <property type="taxonomic scope" value="Bacteria"/>
</dbReference>